<feature type="compositionally biased region" description="Low complexity" evidence="10">
    <location>
        <begin position="827"/>
        <end position="844"/>
    </location>
</feature>
<dbReference type="PROSITE" id="PS50893">
    <property type="entry name" value="ABC_TRANSPORTER_2"/>
    <property type="match status" value="2"/>
</dbReference>
<dbReference type="CDD" id="cd03244">
    <property type="entry name" value="ABCC_MRP_domain2"/>
    <property type="match status" value="1"/>
</dbReference>
<feature type="region of interest" description="Disordered" evidence="10">
    <location>
        <begin position="763"/>
        <end position="873"/>
    </location>
</feature>
<evidence type="ECO:0000313" key="14">
    <source>
        <dbReference type="EMBL" id="KAK9797814.1"/>
    </source>
</evidence>
<dbReference type="GO" id="GO:0140359">
    <property type="term" value="F:ABC-type transporter activity"/>
    <property type="evidence" value="ECO:0007669"/>
    <property type="project" value="InterPro"/>
</dbReference>
<evidence type="ECO:0000256" key="10">
    <source>
        <dbReference type="SAM" id="MobiDB-lite"/>
    </source>
</evidence>
<evidence type="ECO:0000256" key="11">
    <source>
        <dbReference type="SAM" id="Phobius"/>
    </source>
</evidence>
<evidence type="ECO:0000256" key="9">
    <source>
        <dbReference type="ARBA" id="ARBA00023136"/>
    </source>
</evidence>
<keyword evidence="6" id="KW-0547">Nucleotide-binding</keyword>
<dbReference type="GO" id="GO:0005524">
    <property type="term" value="F:ATP binding"/>
    <property type="evidence" value="ECO:0007669"/>
    <property type="project" value="UniProtKB-KW"/>
</dbReference>
<feature type="transmembrane region" description="Helical" evidence="11">
    <location>
        <begin position="930"/>
        <end position="949"/>
    </location>
</feature>
<dbReference type="SUPFAM" id="SSF90123">
    <property type="entry name" value="ABC transporter transmembrane region"/>
    <property type="match status" value="2"/>
</dbReference>
<dbReference type="GO" id="GO:0016887">
    <property type="term" value="F:ATP hydrolysis activity"/>
    <property type="evidence" value="ECO:0007669"/>
    <property type="project" value="InterPro"/>
</dbReference>
<dbReference type="GO" id="GO:0000323">
    <property type="term" value="C:lytic vacuole"/>
    <property type="evidence" value="ECO:0007669"/>
    <property type="project" value="UniProtKB-ARBA"/>
</dbReference>
<accession>A0AAW1NSX2</accession>
<evidence type="ECO:0000259" key="13">
    <source>
        <dbReference type="PROSITE" id="PS50929"/>
    </source>
</evidence>
<name>A0AAW1NSX2_9CHLO</name>
<keyword evidence="9 11" id="KW-0472">Membrane</keyword>
<feature type="compositionally biased region" description="Basic and acidic residues" evidence="10">
    <location>
        <begin position="856"/>
        <end position="873"/>
    </location>
</feature>
<comment type="subcellular location">
    <subcellularLocation>
        <location evidence="1">Vacuole membrane</location>
        <topology evidence="1">Multi-pass membrane protein</topology>
    </subcellularLocation>
</comment>
<evidence type="ECO:0000256" key="1">
    <source>
        <dbReference type="ARBA" id="ARBA00004128"/>
    </source>
</evidence>
<feature type="transmembrane region" description="Helical" evidence="11">
    <location>
        <begin position="986"/>
        <end position="1010"/>
    </location>
</feature>
<feature type="compositionally biased region" description="Basic and acidic residues" evidence="10">
    <location>
        <begin position="12"/>
        <end position="21"/>
    </location>
</feature>
<feature type="domain" description="ABC transmembrane type-1" evidence="13">
    <location>
        <begin position="157"/>
        <end position="440"/>
    </location>
</feature>
<evidence type="ECO:0000256" key="5">
    <source>
        <dbReference type="ARBA" id="ARBA00022692"/>
    </source>
</evidence>
<feature type="region of interest" description="Disordered" evidence="10">
    <location>
        <begin position="1"/>
        <end position="21"/>
    </location>
</feature>
<evidence type="ECO:0000259" key="12">
    <source>
        <dbReference type="PROSITE" id="PS50893"/>
    </source>
</evidence>
<dbReference type="FunFam" id="3.40.50.300:FF:000163">
    <property type="entry name" value="Multidrug resistance-associated protein member 4"/>
    <property type="match status" value="1"/>
</dbReference>
<feature type="domain" description="ABC transmembrane type-1" evidence="13">
    <location>
        <begin position="941"/>
        <end position="1222"/>
    </location>
</feature>
<dbReference type="PANTHER" id="PTHR24223">
    <property type="entry name" value="ATP-BINDING CASSETTE SUB-FAMILY C"/>
    <property type="match status" value="1"/>
</dbReference>
<feature type="transmembrane region" description="Helical" evidence="11">
    <location>
        <begin position="1171"/>
        <end position="1190"/>
    </location>
</feature>
<feature type="transmembrane region" description="Helical" evidence="11">
    <location>
        <begin position="1069"/>
        <end position="1094"/>
    </location>
</feature>
<dbReference type="FunFam" id="1.20.1560.10:FF:000010">
    <property type="entry name" value="Multidrug resistance-associated ABC transporter"/>
    <property type="match status" value="1"/>
</dbReference>
<dbReference type="PANTHER" id="PTHR24223:SF453">
    <property type="entry name" value="ABC TRANSPORTER"/>
    <property type="match status" value="1"/>
</dbReference>
<proteinExistence type="inferred from homology"/>
<dbReference type="Pfam" id="PF00005">
    <property type="entry name" value="ABC_tran"/>
    <property type="match status" value="2"/>
</dbReference>
<keyword evidence="4" id="KW-0926">Vacuole</keyword>
<dbReference type="Gene3D" id="1.20.1560.10">
    <property type="entry name" value="ABC transporter type 1, transmembrane domain"/>
    <property type="match status" value="2"/>
</dbReference>
<feature type="transmembrane region" description="Helical" evidence="11">
    <location>
        <begin position="1114"/>
        <end position="1133"/>
    </location>
</feature>
<feature type="transmembrane region" description="Helical" evidence="11">
    <location>
        <begin position="276"/>
        <end position="295"/>
    </location>
</feature>
<feature type="transmembrane region" description="Helical" evidence="11">
    <location>
        <begin position="413"/>
        <end position="432"/>
    </location>
</feature>
<dbReference type="InterPro" id="IPR044746">
    <property type="entry name" value="ABCC_6TM_D1"/>
</dbReference>
<dbReference type="InterPro" id="IPR003593">
    <property type="entry name" value="AAA+_ATPase"/>
</dbReference>
<evidence type="ECO:0000313" key="15">
    <source>
        <dbReference type="Proteomes" id="UP001465755"/>
    </source>
</evidence>
<protein>
    <submittedName>
        <fullName evidence="14">Uncharacterized protein</fullName>
    </submittedName>
</protein>
<dbReference type="CDD" id="cd03250">
    <property type="entry name" value="ABCC_MRP_domain1"/>
    <property type="match status" value="1"/>
</dbReference>
<keyword evidence="15" id="KW-1185">Reference proteome</keyword>
<evidence type="ECO:0000256" key="7">
    <source>
        <dbReference type="ARBA" id="ARBA00022840"/>
    </source>
</evidence>
<feature type="region of interest" description="Disordered" evidence="10">
    <location>
        <begin position="52"/>
        <end position="73"/>
    </location>
</feature>
<feature type="domain" description="ABC transporter" evidence="12">
    <location>
        <begin position="473"/>
        <end position="695"/>
    </location>
</feature>
<comment type="similarity">
    <text evidence="2">Belongs to the ABC transporter superfamily. ABCC family. Conjugate transporter (TC 3.A.1.208) subfamily.</text>
</comment>
<evidence type="ECO:0000256" key="6">
    <source>
        <dbReference type="ARBA" id="ARBA00022741"/>
    </source>
</evidence>
<dbReference type="CDD" id="cd18603">
    <property type="entry name" value="ABC_6TM_MRP1_2_3_6_D2_like"/>
    <property type="match status" value="1"/>
</dbReference>
<dbReference type="SMART" id="SM00382">
    <property type="entry name" value="AAA"/>
    <property type="match status" value="2"/>
</dbReference>
<dbReference type="EMBL" id="JALJOQ010000103">
    <property type="protein sequence ID" value="KAK9797814.1"/>
    <property type="molecule type" value="Genomic_DNA"/>
</dbReference>
<feature type="transmembrane region" description="Helical" evidence="11">
    <location>
        <begin position="197"/>
        <end position="218"/>
    </location>
</feature>
<dbReference type="Proteomes" id="UP001465755">
    <property type="component" value="Unassembled WGS sequence"/>
</dbReference>
<keyword evidence="3" id="KW-0813">Transport</keyword>
<feature type="transmembrane region" description="Helical" evidence="11">
    <location>
        <begin position="384"/>
        <end position="407"/>
    </location>
</feature>
<evidence type="ECO:0000256" key="8">
    <source>
        <dbReference type="ARBA" id="ARBA00022989"/>
    </source>
</evidence>
<evidence type="ECO:0000256" key="4">
    <source>
        <dbReference type="ARBA" id="ARBA00022554"/>
    </source>
</evidence>
<keyword evidence="5 11" id="KW-0812">Transmembrane</keyword>
<feature type="region of interest" description="Disordered" evidence="10">
    <location>
        <begin position="732"/>
        <end position="751"/>
    </location>
</feature>
<dbReference type="InterPro" id="IPR011527">
    <property type="entry name" value="ABC1_TM_dom"/>
</dbReference>
<feature type="transmembrane region" description="Helical" evidence="11">
    <location>
        <begin position="301"/>
        <end position="318"/>
    </location>
</feature>
<evidence type="ECO:0000256" key="2">
    <source>
        <dbReference type="ARBA" id="ARBA00009726"/>
    </source>
</evidence>
<dbReference type="InterPro" id="IPR003439">
    <property type="entry name" value="ABC_transporter-like_ATP-bd"/>
</dbReference>
<dbReference type="GO" id="GO:0005774">
    <property type="term" value="C:vacuolar membrane"/>
    <property type="evidence" value="ECO:0007669"/>
    <property type="project" value="UniProtKB-SubCell"/>
</dbReference>
<dbReference type="CDD" id="cd18579">
    <property type="entry name" value="ABC_6TM_ABCC_D1"/>
    <property type="match status" value="1"/>
</dbReference>
<dbReference type="FunFam" id="3.40.50.300:FF:000997">
    <property type="entry name" value="Multidrug resistance-associated protein 1"/>
    <property type="match status" value="1"/>
</dbReference>
<dbReference type="FunFam" id="1.20.1560.10:FF:000020">
    <property type="entry name" value="ABC metal ion transporter"/>
    <property type="match status" value="1"/>
</dbReference>
<dbReference type="InterPro" id="IPR050173">
    <property type="entry name" value="ABC_transporter_C-like"/>
</dbReference>
<reference evidence="14 15" key="1">
    <citation type="journal article" date="2024" name="Nat. Commun.">
        <title>Phylogenomics reveals the evolutionary origins of lichenization in chlorophyte algae.</title>
        <authorList>
            <person name="Puginier C."/>
            <person name="Libourel C."/>
            <person name="Otte J."/>
            <person name="Skaloud P."/>
            <person name="Haon M."/>
            <person name="Grisel S."/>
            <person name="Petersen M."/>
            <person name="Berrin J.G."/>
            <person name="Delaux P.M."/>
            <person name="Dal Grande F."/>
            <person name="Keller J."/>
        </authorList>
    </citation>
    <scope>NUCLEOTIDE SEQUENCE [LARGE SCALE GENOMIC DNA]</scope>
    <source>
        <strain evidence="14 15">SAG 2036</strain>
    </source>
</reference>
<dbReference type="PROSITE" id="PS50929">
    <property type="entry name" value="ABC_TM1F"/>
    <property type="match status" value="2"/>
</dbReference>
<comment type="caution">
    <text evidence="14">The sequence shown here is derived from an EMBL/GenBank/DDBJ whole genome shotgun (WGS) entry which is preliminary data.</text>
</comment>
<dbReference type="Pfam" id="PF00664">
    <property type="entry name" value="ABC_membrane"/>
    <property type="match status" value="2"/>
</dbReference>
<dbReference type="SUPFAM" id="SSF52540">
    <property type="entry name" value="P-loop containing nucleoside triphosphate hydrolases"/>
    <property type="match status" value="2"/>
</dbReference>
<organism evidence="14 15">
    <name type="scientific">Symbiochloris irregularis</name>
    <dbReference type="NCBI Taxonomy" id="706552"/>
    <lineage>
        <taxon>Eukaryota</taxon>
        <taxon>Viridiplantae</taxon>
        <taxon>Chlorophyta</taxon>
        <taxon>core chlorophytes</taxon>
        <taxon>Trebouxiophyceae</taxon>
        <taxon>Trebouxiales</taxon>
        <taxon>Trebouxiaceae</taxon>
        <taxon>Symbiochloris</taxon>
    </lineage>
</organism>
<keyword evidence="7" id="KW-0067">ATP-binding</keyword>
<gene>
    <name evidence="14" type="ORF">WJX73_000524</name>
</gene>
<feature type="compositionally biased region" description="Basic and acidic residues" evidence="10">
    <location>
        <begin position="64"/>
        <end position="73"/>
    </location>
</feature>
<keyword evidence="8 11" id="KW-1133">Transmembrane helix</keyword>
<feature type="domain" description="ABC transporter" evidence="12">
    <location>
        <begin position="1260"/>
        <end position="1495"/>
    </location>
</feature>
<feature type="transmembrane region" description="Helical" evidence="11">
    <location>
        <begin position="153"/>
        <end position="177"/>
    </location>
</feature>
<dbReference type="Gene3D" id="3.40.50.300">
    <property type="entry name" value="P-loop containing nucleotide triphosphate hydrolases"/>
    <property type="match status" value="2"/>
</dbReference>
<evidence type="ECO:0000256" key="3">
    <source>
        <dbReference type="ARBA" id="ARBA00022448"/>
    </source>
</evidence>
<dbReference type="InterPro" id="IPR027417">
    <property type="entry name" value="P-loop_NTPase"/>
</dbReference>
<sequence length="1504" mass="164313">MPRGSTDDEILQEGRRSSFREGMSDKAAGFWQNFRRAVLPAKWAHRDRGFQSLGTDDAEAPEEFSERRQTDDRGRWCPEESASIISRLFFNYVEGLLRIGKHKPLELPDLWDLVKGDEASAVSQKFQGCLSATADDVHAPQGKVWKAIIKAHGYTFAMAGLLKLVHDTIMFAGPFILEQLLKHLQQGDGPNKWLIGIGWASALAAINMFDTISINQYFHMLFRIALHMKVGLVDMLYRKALKVGCSARSEFGIGSIVNLQSNDAAKLWNLAQYLHMLWSAPFQILVVLGLLVRILSWAPALAGFLVTVALIPCSTYVAKRQASVRKDMMAHTDKRVKLTSEVVSGMKAIKLYAWEQPYTDRILKIREDELREVKRMGLWNVGSAIMWSCGPILITFASFATYTWLGLPLTADVAFPALALFNMLRFPVIMFPNQITNMINGKVALDRVQKFMRAEEMSQPPLLPPAQDPDPTILVNGASFAWESSAPAVLRSVNLNVAQGQLVMVVGEVGSGKSSLLAALLHELRPRGGDVSLAGSVGYTAQDPWICNATLRDNILMGHDYDESRYQQVIQACALGPDLAMLPAGDASEIGEKGINLSGGQRHRVALARACYAAADVYLLDDPLSAVDAHVGRHLFESCICGLLQGCTRVLVTHQVQYLSAADHIVVIDSGAVTHQGTFGELAAKGVDFNQFELQTPAEEEAADEPSAALVMTDAALINVAVNAAEASAMGGADESELTGGAPIGLDTEGPPIMLIEEGETTPHARSVQGNETDPDFPSTPVKLWSSAVTAGNFGGTQEDDLRPDLHNSVPVANGRGPHADISLPVTSGEPSTSASTSDSPSSPNHLTSVPLYSDGSHHKGDESSHVTIELQDRPQKIDLIMKERSGLRTPDRAGKHAPEQLEQLPKGRLVKDEERIVGKVKRTHYHNYLSSWSPYFVLPILLLMGYLAQQGFQVLQNFWLSIWTDATANAEEQQTTIDTGYYVGIYLALGLTAISFTVGRSFCLVYGSLRSGRQLHQRLLEKVIRLPMSFFDTQPSGRLLNRFSRDTEALDTNLGQTTSSFLMCASNVMFSLIVVCSITPAMIFAFVPVGLIYNRVQSLFIASSRELKRLDSLLMSPIFGHFGESVTGLLTLRAFRRQDIFTATNQRMLDASNRTYWLIQETNRWLSLRLELLGIAIVWGTAVFASAFLQGDPGLAGLALTSALSLTGYLNWLVRTSSELEVSMNSVERLVEYAALPPEAPPVIQGHRPPQEWPSQGAISVSNLVVRYAPHLDPVLRNLSFEVRPREKVGIAGRTGCGKSTLMMALWRIVERSSGCISIDGVDIADIGLSDLRTCLALVPQDPVLFSGTVRSNVDPLDQAGADAAVWQALRQAGLGDAVSSLEGGLDAMVSEGGSNFSTGQRQLLCMARALLKRARILVLDEATSNVDHATDALIQRTVRDGFADCTVLTVAHRLHTIIDYDRILLLDQGVAAEFDSPANLLKDSNSAFARMVAESKRASTGK</sequence>
<dbReference type="InterPro" id="IPR036640">
    <property type="entry name" value="ABC1_TM_sf"/>
</dbReference>